<evidence type="ECO:0000256" key="1">
    <source>
        <dbReference type="ARBA" id="ARBA00022729"/>
    </source>
</evidence>
<keyword evidence="1" id="KW-0732">Signal</keyword>
<dbReference type="InterPro" id="IPR032812">
    <property type="entry name" value="SbsA_Ig"/>
</dbReference>
<dbReference type="PROSITE" id="PS51178">
    <property type="entry name" value="PASTA"/>
    <property type="match status" value="1"/>
</dbReference>
<dbReference type="InterPro" id="IPR005543">
    <property type="entry name" value="PASTA_dom"/>
</dbReference>
<proteinExistence type="predicted"/>
<evidence type="ECO:0000256" key="2">
    <source>
        <dbReference type="SAM" id="MobiDB-lite"/>
    </source>
</evidence>
<organism evidence="4">
    <name type="scientific">marine metagenome</name>
    <dbReference type="NCBI Taxonomy" id="408172"/>
    <lineage>
        <taxon>unclassified sequences</taxon>
        <taxon>metagenomes</taxon>
        <taxon>ecological metagenomes</taxon>
    </lineage>
</organism>
<feature type="domain" description="PASTA" evidence="3">
    <location>
        <begin position="45"/>
        <end position="110"/>
    </location>
</feature>
<accession>A0A382HHF5</accession>
<dbReference type="AlphaFoldDB" id="A0A382HHF5"/>
<feature type="compositionally biased region" description="Polar residues" evidence="2">
    <location>
        <begin position="1"/>
        <end position="11"/>
    </location>
</feature>
<sequence>MSPSQNQSIDFTGNEGSEETGGTSVSRTFKITSTFSQGSESGTWTVSYASVIDLVGNTKSYTASELTALGFSTTIANTSDTTAPTVSSIYPADNQSSVSITDNITVTFSEAMD</sequence>
<reference evidence="4" key="1">
    <citation type="submission" date="2018-05" db="EMBL/GenBank/DDBJ databases">
        <authorList>
            <person name="Lanie J.A."/>
            <person name="Ng W.-L."/>
            <person name="Kazmierczak K.M."/>
            <person name="Andrzejewski T.M."/>
            <person name="Davidsen T.M."/>
            <person name="Wayne K.J."/>
            <person name="Tettelin H."/>
            <person name="Glass J.I."/>
            <person name="Rusch D."/>
            <person name="Podicherti R."/>
            <person name="Tsui H.-C.T."/>
            <person name="Winkler M.E."/>
        </authorList>
    </citation>
    <scope>NUCLEOTIDE SEQUENCE</scope>
</reference>
<gene>
    <name evidence="4" type="ORF">METZ01_LOCUS239359</name>
</gene>
<evidence type="ECO:0000259" key="3">
    <source>
        <dbReference type="PROSITE" id="PS51178"/>
    </source>
</evidence>
<evidence type="ECO:0000313" key="4">
    <source>
        <dbReference type="EMBL" id="SVB86505.1"/>
    </source>
</evidence>
<protein>
    <recommendedName>
        <fullName evidence="3">PASTA domain-containing protein</fullName>
    </recommendedName>
</protein>
<feature type="region of interest" description="Disordered" evidence="2">
    <location>
        <begin position="1"/>
        <end position="26"/>
    </location>
</feature>
<name>A0A382HHF5_9ZZZZ</name>
<feature type="non-terminal residue" evidence="4">
    <location>
        <position position="113"/>
    </location>
</feature>
<feature type="compositionally biased region" description="Low complexity" evidence="2">
    <location>
        <begin position="12"/>
        <end position="26"/>
    </location>
</feature>
<dbReference type="EMBL" id="UINC01061191">
    <property type="protein sequence ID" value="SVB86505.1"/>
    <property type="molecule type" value="Genomic_DNA"/>
</dbReference>
<dbReference type="Pfam" id="PF13205">
    <property type="entry name" value="Big_5"/>
    <property type="match status" value="1"/>
</dbReference>